<dbReference type="GO" id="GO:0003677">
    <property type="term" value="F:DNA binding"/>
    <property type="evidence" value="ECO:0007669"/>
    <property type="project" value="TreeGrafter"/>
</dbReference>
<dbReference type="InterPro" id="IPR018117">
    <property type="entry name" value="C5_DNA_meth_AS"/>
</dbReference>
<sequence>MLAYGSVCSGIEAATVAWHPLGWRPSFFSEIEAAPRAVLQHRHPEVPLHGDFTTIREGQYGAIDLLVGGTPCQSFSVAGLRGGLADDRGNLALQYLSLARRLRPRWLVWENVPGVLSSNGGRDFGSILGGMVELGYGFAYRVLDAQYVRVDGFGRAVPQRRRRVFVVGHLGDWRRPAAVLLERACLRGDPAPRREAGEDAARCLTRGSGGGQRYDWETENFVAGCLNGLSEYGADVPTLRAKGGDAAGGSEALIAFDTTQITSAANYSRPQPGDPCHPLAAGAHAPAIAFSCKDHGADATDEGATPTLRAMSFDRSHANAGGQLAVALGHNGGPSLSEWFEWAVRRLTPRECERLQGFTDDYTLVPWRGGLLPDGPRYKALGNSMAVNVMRWIGHRIATVDGLPSQMVEAA</sequence>
<comment type="caution">
    <text evidence="9">The sequence shown here is derived from an EMBL/GenBank/DDBJ whole genome shotgun (WGS) entry which is preliminary data.</text>
</comment>
<dbReference type="InterPro" id="IPR029063">
    <property type="entry name" value="SAM-dependent_MTases_sf"/>
</dbReference>
<dbReference type="RefSeq" id="WP_210387078.1">
    <property type="nucleotide sequence ID" value="NZ_WEKV01000001.1"/>
</dbReference>
<evidence type="ECO:0000256" key="3">
    <source>
        <dbReference type="ARBA" id="ARBA00022691"/>
    </source>
</evidence>
<dbReference type="PROSITE" id="PS00094">
    <property type="entry name" value="C5_MTASE_1"/>
    <property type="match status" value="1"/>
</dbReference>
<dbReference type="PANTHER" id="PTHR10629:SF52">
    <property type="entry name" value="DNA (CYTOSINE-5)-METHYLTRANSFERASE 1"/>
    <property type="match status" value="1"/>
</dbReference>
<keyword evidence="2 6" id="KW-0808">Transferase</keyword>
<dbReference type="PROSITE" id="PS51679">
    <property type="entry name" value="SAM_MT_C5"/>
    <property type="match status" value="1"/>
</dbReference>
<dbReference type="GO" id="GO:0003886">
    <property type="term" value="F:DNA (cytosine-5-)-methyltransferase activity"/>
    <property type="evidence" value="ECO:0007669"/>
    <property type="project" value="UniProtKB-EC"/>
</dbReference>
<dbReference type="EMBL" id="WEKV01000001">
    <property type="protein sequence ID" value="KAB7788015.1"/>
    <property type="molecule type" value="Genomic_DNA"/>
</dbReference>
<proteinExistence type="inferred from homology"/>
<evidence type="ECO:0000313" key="10">
    <source>
        <dbReference type="Proteomes" id="UP000469949"/>
    </source>
</evidence>
<dbReference type="Pfam" id="PF00145">
    <property type="entry name" value="DNA_methylase"/>
    <property type="match status" value="2"/>
</dbReference>
<evidence type="ECO:0000313" key="9">
    <source>
        <dbReference type="EMBL" id="KAB7788015.1"/>
    </source>
</evidence>
<dbReference type="EC" id="2.1.1.37" evidence="8"/>
<dbReference type="GO" id="GO:0009307">
    <property type="term" value="P:DNA restriction-modification system"/>
    <property type="evidence" value="ECO:0007669"/>
    <property type="project" value="UniProtKB-KW"/>
</dbReference>
<evidence type="ECO:0000256" key="4">
    <source>
        <dbReference type="ARBA" id="ARBA00022747"/>
    </source>
</evidence>
<evidence type="ECO:0000256" key="1">
    <source>
        <dbReference type="ARBA" id="ARBA00022603"/>
    </source>
</evidence>
<organism evidence="9 10">
    <name type="scientific">Methylorubrum populi</name>
    <dbReference type="NCBI Taxonomy" id="223967"/>
    <lineage>
        <taxon>Bacteria</taxon>
        <taxon>Pseudomonadati</taxon>
        <taxon>Pseudomonadota</taxon>
        <taxon>Alphaproteobacteria</taxon>
        <taxon>Hyphomicrobiales</taxon>
        <taxon>Methylobacteriaceae</taxon>
        <taxon>Methylorubrum</taxon>
    </lineage>
</organism>
<keyword evidence="1 6" id="KW-0489">Methyltransferase</keyword>
<dbReference type="GO" id="GO:0044027">
    <property type="term" value="P:negative regulation of gene expression via chromosomal CpG island methylation"/>
    <property type="evidence" value="ECO:0007669"/>
    <property type="project" value="TreeGrafter"/>
</dbReference>
<dbReference type="AlphaFoldDB" id="A0A833J9Y8"/>
<feature type="active site" evidence="6">
    <location>
        <position position="72"/>
    </location>
</feature>
<evidence type="ECO:0000256" key="2">
    <source>
        <dbReference type="ARBA" id="ARBA00022679"/>
    </source>
</evidence>
<dbReference type="PANTHER" id="PTHR10629">
    <property type="entry name" value="CYTOSINE-SPECIFIC METHYLTRANSFERASE"/>
    <property type="match status" value="1"/>
</dbReference>
<protein>
    <recommendedName>
        <fullName evidence="8">Cytosine-specific methyltransferase</fullName>
        <ecNumber evidence="8">2.1.1.37</ecNumber>
    </recommendedName>
</protein>
<dbReference type="PRINTS" id="PR00105">
    <property type="entry name" value="C5METTRFRASE"/>
</dbReference>
<dbReference type="Gene3D" id="3.90.120.10">
    <property type="entry name" value="DNA Methylase, subunit A, domain 2"/>
    <property type="match status" value="1"/>
</dbReference>
<dbReference type="Gene3D" id="3.40.50.150">
    <property type="entry name" value="Vaccinia Virus protein VP39"/>
    <property type="match status" value="1"/>
</dbReference>
<name>A0A833J9Y8_9HYPH</name>
<accession>A0A833J9Y8</accession>
<comment type="similarity">
    <text evidence="6 7">Belongs to the class I-like SAM-binding methyltransferase superfamily. C5-methyltransferase family.</text>
</comment>
<keyword evidence="3 6" id="KW-0949">S-adenosyl-L-methionine</keyword>
<dbReference type="Proteomes" id="UP000469949">
    <property type="component" value="Unassembled WGS sequence"/>
</dbReference>
<evidence type="ECO:0000256" key="7">
    <source>
        <dbReference type="RuleBase" id="RU000416"/>
    </source>
</evidence>
<gene>
    <name evidence="9" type="ORF">F8B43_0020</name>
</gene>
<dbReference type="InterPro" id="IPR001525">
    <property type="entry name" value="C5_MeTfrase"/>
</dbReference>
<dbReference type="NCBIfam" id="TIGR00675">
    <property type="entry name" value="dcm"/>
    <property type="match status" value="1"/>
</dbReference>
<comment type="catalytic activity">
    <reaction evidence="5 8">
        <text>a 2'-deoxycytidine in DNA + S-adenosyl-L-methionine = a 5-methyl-2'-deoxycytidine in DNA + S-adenosyl-L-homocysteine + H(+)</text>
        <dbReference type="Rhea" id="RHEA:13681"/>
        <dbReference type="Rhea" id="RHEA-COMP:11369"/>
        <dbReference type="Rhea" id="RHEA-COMP:11370"/>
        <dbReference type="ChEBI" id="CHEBI:15378"/>
        <dbReference type="ChEBI" id="CHEBI:57856"/>
        <dbReference type="ChEBI" id="CHEBI:59789"/>
        <dbReference type="ChEBI" id="CHEBI:85452"/>
        <dbReference type="ChEBI" id="CHEBI:85454"/>
        <dbReference type="EC" id="2.1.1.37"/>
    </reaction>
</comment>
<dbReference type="SUPFAM" id="SSF53335">
    <property type="entry name" value="S-adenosyl-L-methionine-dependent methyltransferases"/>
    <property type="match status" value="1"/>
</dbReference>
<evidence type="ECO:0000256" key="6">
    <source>
        <dbReference type="PROSITE-ProRule" id="PRU01016"/>
    </source>
</evidence>
<evidence type="ECO:0000256" key="8">
    <source>
        <dbReference type="RuleBase" id="RU000417"/>
    </source>
</evidence>
<reference evidence="9 10" key="1">
    <citation type="submission" date="2019-10" db="EMBL/GenBank/DDBJ databases">
        <title>Draft Genome Sequence of the Caffeine Degrading Methylotroph Methylorubrum populi PINKEL.</title>
        <authorList>
            <person name="Dawson S.C."/>
            <person name="Zhang X."/>
            <person name="Wright M.E."/>
            <person name="Sharma G."/>
            <person name="Langner J.T."/>
            <person name="Ditty J.L."/>
            <person name="Subuyuj G.A."/>
        </authorList>
    </citation>
    <scope>NUCLEOTIDE SEQUENCE [LARGE SCALE GENOMIC DNA]</scope>
    <source>
        <strain evidence="9 10">Pinkel</strain>
    </source>
</reference>
<dbReference type="GO" id="GO:0032259">
    <property type="term" value="P:methylation"/>
    <property type="evidence" value="ECO:0007669"/>
    <property type="project" value="UniProtKB-KW"/>
</dbReference>
<keyword evidence="4" id="KW-0680">Restriction system</keyword>
<dbReference type="InterPro" id="IPR050390">
    <property type="entry name" value="C5-Methyltransferase"/>
</dbReference>
<evidence type="ECO:0000256" key="5">
    <source>
        <dbReference type="ARBA" id="ARBA00047422"/>
    </source>
</evidence>